<organism evidence="4 5">
    <name type="scientific">Peribacillus asahii</name>
    <dbReference type="NCBI Taxonomy" id="228899"/>
    <lineage>
        <taxon>Bacteria</taxon>
        <taxon>Bacillati</taxon>
        <taxon>Bacillota</taxon>
        <taxon>Bacilli</taxon>
        <taxon>Bacillales</taxon>
        <taxon>Bacillaceae</taxon>
        <taxon>Peribacillus</taxon>
    </lineage>
</organism>
<dbReference type="InterPro" id="IPR051311">
    <property type="entry name" value="DedA_domain"/>
</dbReference>
<dbReference type="RefSeq" id="WP_119117508.1">
    <property type="nucleotide sequence ID" value="NZ_QWVS01000021.1"/>
</dbReference>
<feature type="transmembrane region" description="Helical" evidence="2">
    <location>
        <begin position="51"/>
        <end position="73"/>
    </location>
</feature>
<sequence length="206" mass="23894">MNSETILQYIDLYGYLIIFLFLFFGIVGIPAPEESLLFFIGVLIVHHQLSFGWAILCALLGTFIGMLTAFLCGKYIGYPFIHKYGKYVGITSERWEKVQHNYTKNAYKTILFGFYMPGIRQMSPYFAGIAKISFGAFFLFSLLGTLLWVIPFILAGYYLGQTFNINPVYVPYLGILFLAIFFIYMLVKYIRKKRLQHRDRVSKKVK</sequence>
<keyword evidence="2" id="KW-0472">Membrane</keyword>
<comment type="similarity">
    <text evidence="1">Belongs to the DedA family.</text>
</comment>
<dbReference type="EMBL" id="QWVS01000021">
    <property type="protein sequence ID" value="RID85094.1"/>
    <property type="molecule type" value="Genomic_DNA"/>
</dbReference>
<feature type="transmembrane region" description="Helical" evidence="2">
    <location>
        <begin position="12"/>
        <end position="31"/>
    </location>
</feature>
<dbReference type="Pfam" id="PF09335">
    <property type="entry name" value="VTT_dom"/>
    <property type="match status" value="1"/>
</dbReference>
<feature type="transmembrane region" description="Helical" evidence="2">
    <location>
        <begin position="169"/>
        <end position="190"/>
    </location>
</feature>
<dbReference type="InterPro" id="IPR032816">
    <property type="entry name" value="VTT_dom"/>
</dbReference>
<keyword evidence="2" id="KW-1133">Transmembrane helix</keyword>
<comment type="caution">
    <text evidence="4">The sequence shown here is derived from an EMBL/GenBank/DDBJ whole genome shotgun (WGS) entry which is preliminary data.</text>
</comment>
<gene>
    <name evidence="4" type="ORF">D1953_12390</name>
</gene>
<feature type="domain" description="VTT" evidence="3">
    <location>
        <begin position="32"/>
        <end position="157"/>
    </location>
</feature>
<feature type="transmembrane region" description="Helical" evidence="2">
    <location>
        <begin position="132"/>
        <end position="157"/>
    </location>
</feature>
<reference evidence="4 5" key="1">
    <citation type="submission" date="2018-08" db="EMBL/GenBank/DDBJ databases">
        <title>Bacillus jemisoniae sp. nov., Bacillus chryseoplanitiae sp. nov., Bacillus resnikiae sp. nov., and Bacillus frankliniae sp. nov., isolated from Viking spacecraft and associated surfaces.</title>
        <authorList>
            <person name="Seuylemezian A."/>
            <person name="Vaishampayan P."/>
        </authorList>
    </citation>
    <scope>NUCLEOTIDE SEQUENCE [LARGE SCALE GENOMIC DNA]</scope>
    <source>
        <strain evidence="4 5">MA001</strain>
    </source>
</reference>
<evidence type="ECO:0000259" key="3">
    <source>
        <dbReference type="Pfam" id="PF09335"/>
    </source>
</evidence>
<dbReference type="AlphaFoldDB" id="A0A398B6K6"/>
<dbReference type="PANTHER" id="PTHR42709">
    <property type="entry name" value="ALKALINE PHOSPHATASE LIKE PROTEIN"/>
    <property type="match status" value="1"/>
</dbReference>
<evidence type="ECO:0000256" key="2">
    <source>
        <dbReference type="SAM" id="Phobius"/>
    </source>
</evidence>
<evidence type="ECO:0000256" key="1">
    <source>
        <dbReference type="ARBA" id="ARBA00010792"/>
    </source>
</evidence>
<accession>A0A398B6K6</accession>
<protein>
    <submittedName>
        <fullName evidence="4">DedA family protein</fullName>
    </submittedName>
</protein>
<proteinExistence type="inferred from homology"/>
<dbReference type="Proteomes" id="UP000266016">
    <property type="component" value="Unassembled WGS sequence"/>
</dbReference>
<dbReference type="PANTHER" id="PTHR42709:SF9">
    <property type="entry name" value="ALKALINE PHOSPHATASE LIKE PROTEIN"/>
    <property type="match status" value="1"/>
</dbReference>
<name>A0A398B6K6_9BACI</name>
<keyword evidence="5" id="KW-1185">Reference proteome</keyword>
<dbReference type="GO" id="GO:0005886">
    <property type="term" value="C:plasma membrane"/>
    <property type="evidence" value="ECO:0007669"/>
    <property type="project" value="TreeGrafter"/>
</dbReference>
<evidence type="ECO:0000313" key="4">
    <source>
        <dbReference type="EMBL" id="RID85094.1"/>
    </source>
</evidence>
<evidence type="ECO:0000313" key="5">
    <source>
        <dbReference type="Proteomes" id="UP000266016"/>
    </source>
</evidence>
<keyword evidence="2" id="KW-0812">Transmembrane</keyword>